<evidence type="ECO:0000256" key="1">
    <source>
        <dbReference type="ARBA" id="ARBA00008984"/>
    </source>
</evidence>
<dbReference type="EMBL" id="QYYA01000003">
    <property type="protein sequence ID" value="RJG17320.1"/>
    <property type="molecule type" value="Genomic_DNA"/>
</dbReference>
<reference evidence="3 4" key="1">
    <citation type="submission" date="2018-09" db="EMBL/GenBank/DDBJ databases">
        <title>Alcanivorax profundi sp. nov., isolated from 1000 m-depth seawater of the Mariana Trench.</title>
        <authorList>
            <person name="Liu J."/>
        </authorList>
    </citation>
    <scope>NUCLEOTIDE SEQUENCE [LARGE SCALE GENOMIC DNA]</scope>
    <source>
        <strain evidence="3 4">MTEO17</strain>
    </source>
</reference>
<keyword evidence="3" id="KW-0808">Transferase</keyword>
<evidence type="ECO:0000259" key="2">
    <source>
        <dbReference type="PROSITE" id="PS01148"/>
    </source>
</evidence>
<sequence length="82" mass="9199">MTDTVTDLQLDTSGLQCPMPLLKTRQALRHMQPGQVMEVIATDASSAIDIPAYLRQSCHELVRSEEKSGRFILVIRRGEQES</sequence>
<dbReference type="InterPro" id="IPR001455">
    <property type="entry name" value="TusA-like"/>
</dbReference>
<dbReference type="GO" id="GO:0016740">
    <property type="term" value="F:transferase activity"/>
    <property type="evidence" value="ECO:0007669"/>
    <property type="project" value="UniProtKB-KW"/>
</dbReference>
<protein>
    <submittedName>
        <fullName evidence="3">Sulfurtransferase TusA family protein</fullName>
    </submittedName>
</protein>
<keyword evidence="4" id="KW-1185">Reference proteome</keyword>
<dbReference type="Proteomes" id="UP000283734">
    <property type="component" value="Unassembled WGS sequence"/>
</dbReference>
<dbReference type="PANTHER" id="PTHR33279">
    <property type="entry name" value="SULFUR CARRIER PROTEIN YEDF-RELATED"/>
    <property type="match status" value="1"/>
</dbReference>
<dbReference type="CDD" id="cd00291">
    <property type="entry name" value="SirA_YedF_YeeD"/>
    <property type="match status" value="1"/>
</dbReference>
<dbReference type="OrthoDB" id="9797551at2"/>
<dbReference type="AlphaFoldDB" id="A0A418XWX8"/>
<feature type="domain" description="UPF0033" evidence="2">
    <location>
        <begin position="10"/>
        <end position="34"/>
    </location>
</feature>
<accession>A0A418XWX8</accession>
<evidence type="ECO:0000313" key="4">
    <source>
        <dbReference type="Proteomes" id="UP000283734"/>
    </source>
</evidence>
<dbReference type="PROSITE" id="PS01148">
    <property type="entry name" value="UPF0033"/>
    <property type="match status" value="1"/>
</dbReference>
<gene>
    <name evidence="3" type="ORF">D4A39_11370</name>
</gene>
<dbReference type="Pfam" id="PF01206">
    <property type="entry name" value="TusA"/>
    <property type="match status" value="1"/>
</dbReference>
<comment type="caution">
    <text evidence="3">The sequence shown here is derived from an EMBL/GenBank/DDBJ whole genome shotgun (WGS) entry which is preliminary data.</text>
</comment>
<dbReference type="Gene3D" id="3.30.110.40">
    <property type="entry name" value="TusA-like domain"/>
    <property type="match status" value="1"/>
</dbReference>
<evidence type="ECO:0000313" key="3">
    <source>
        <dbReference type="EMBL" id="RJG17320.1"/>
    </source>
</evidence>
<name>A0A418XWX8_9GAMM</name>
<organism evidence="3 4">
    <name type="scientific">Alcanivorax profundi</name>
    <dbReference type="NCBI Taxonomy" id="2338368"/>
    <lineage>
        <taxon>Bacteria</taxon>
        <taxon>Pseudomonadati</taxon>
        <taxon>Pseudomonadota</taxon>
        <taxon>Gammaproteobacteria</taxon>
        <taxon>Oceanospirillales</taxon>
        <taxon>Alcanivoracaceae</taxon>
        <taxon>Alcanivorax</taxon>
    </lineage>
</organism>
<dbReference type="PANTHER" id="PTHR33279:SF6">
    <property type="entry name" value="SULFUR CARRIER PROTEIN YEDF-RELATED"/>
    <property type="match status" value="1"/>
</dbReference>
<proteinExistence type="inferred from homology"/>
<dbReference type="RefSeq" id="WP_022985192.1">
    <property type="nucleotide sequence ID" value="NZ_QYYA01000003.1"/>
</dbReference>
<dbReference type="InterPro" id="IPR036868">
    <property type="entry name" value="TusA-like_sf"/>
</dbReference>
<comment type="similarity">
    <text evidence="1">Belongs to the sulfur carrier protein TusA family.</text>
</comment>
<dbReference type="SUPFAM" id="SSF64307">
    <property type="entry name" value="SirA-like"/>
    <property type="match status" value="1"/>
</dbReference>